<proteinExistence type="predicted"/>
<feature type="signal peptide" evidence="1">
    <location>
        <begin position="1"/>
        <end position="22"/>
    </location>
</feature>
<evidence type="ECO:0008006" key="4">
    <source>
        <dbReference type="Google" id="ProtNLM"/>
    </source>
</evidence>
<dbReference type="EMBL" id="JAELXS010000003">
    <property type="protein sequence ID" value="MBJ6121379.1"/>
    <property type="molecule type" value="Genomic_DNA"/>
</dbReference>
<feature type="chain" id="PRO_5047446627" description="Lipoprotein" evidence="1">
    <location>
        <begin position="23"/>
        <end position="122"/>
    </location>
</feature>
<reference evidence="3" key="1">
    <citation type="submission" date="2020-12" db="EMBL/GenBank/DDBJ databases">
        <title>Hymenobacter sp.</title>
        <authorList>
            <person name="Kim M.K."/>
        </authorList>
    </citation>
    <scope>NUCLEOTIDE SEQUENCE [LARGE SCALE GENOMIC DNA]</scope>
    <source>
        <strain evidence="3">BT553</strain>
    </source>
</reference>
<evidence type="ECO:0000256" key="1">
    <source>
        <dbReference type="SAM" id="SignalP"/>
    </source>
</evidence>
<gene>
    <name evidence="2" type="ORF">JAO74_06200</name>
</gene>
<keyword evidence="3" id="KW-1185">Reference proteome</keyword>
<protein>
    <recommendedName>
        <fullName evidence="4">Lipoprotein</fullName>
    </recommendedName>
</protein>
<name>A0ABS0XMX5_9SPHN</name>
<dbReference type="RefSeq" id="WP_199036227.1">
    <property type="nucleotide sequence ID" value="NZ_JAELXS010000003.1"/>
</dbReference>
<comment type="caution">
    <text evidence="2">The sequence shown here is derived from an EMBL/GenBank/DDBJ whole genome shotgun (WGS) entry which is preliminary data.</text>
</comment>
<evidence type="ECO:0000313" key="2">
    <source>
        <dbReference type="EMBL" id="MBJ6121379.1"/>
    </source>
</evidence>
<sequence>MILKTKTLVLSAALAAAACTHPADVSHPLTEVADKNAHFAVKDTAAGFTVEVRYSRYQFVPEAGALLVACRSLATSRAYDEAKQRGKEIEPINEQTIRVSTGRNILNARTSCRAFAEARWKL</sequence>
<organism evidence="2 3">
    <name type="scientific">Sphingomonas mollis</name>
    <dbReference type="NCBI Taxonomy" id="2795726"/>
    <lineage>
        <taxon>Bacteria</taxon>
        <taxon>Pseudomonadati</taxon>
        <taxon>Pseudomonadota</taxon>
        <taxon>Alphaproteobacteria</taxon>
        <taxon>Sphingomonadales</taxon>
        <taxon>Sphingomonadaceae</taxon>
        <taxon>Sphingomonas</taxon>
    </lineage>
</organism>
<dbReference type="PROSITE" id="PS51257">
    <property type="entry name" value="PROKAR_LIPOPROTEIN"/>
    <property type="match status" value="1"/>
</dbReference>
<keyword evidence="1" id="KW-0732">Signal</keyword>
<accession>A0ABS0XMX5</accession>
<dbReference type="Proteomes" id="UP000640426">
    <property type="component" value="Unassembled WGS sequence"/>
</dbReference>
<evidence type="ECO:0000313" key="3">
    <source>
        <dbReference type="Proteomes" id="UP000640426"/>
    </source>
</evidence>